<comment type="caution">
    <text evidence="1">The sequence shown here is derived from an EMBL/GenBank/DDBJ whole genome shotgun (WGS) entry which is preliminary data.</text>
</comment>
<sequence>MPIQLNVLKKLDESNCYVSTPAVNTLKMIDYLQENKDTAYTITDVLQLLKEQQDDLTIPEVNKVKFNKSMIYNALNKLAKDKASPIKKKGSYFWFD</sequence>
<reference evidence="1" key="1">
    <citation type="journal article" date="2015" name="Nature">
        <title>Complex archaea that bridge the gap between prokaryotes and eukaryotes.</title>
        <authorList>
            <person name="Spang A."/>
            <person name="Saw J.H."/>
            <person name="Jorgensen S.L."/>
            <person name="Zaremba-Niedzwiedzka K."/>
            <person name="Martijn J."/>
            <person name="Lind A.E."/>
            <person name="van Eijk R."/>
            <person name="Schleper C."/>
            <person name="Guy L."/>
            <person name="Ettema T.J."/>
        </authorList>
    </citation>
    <scope>NUCLEOTIDE SEQUENCE</scope>
</reference>
<dbReference type="AlphaFoldDB" id="A0A0F9UMC3"/>
<protein>
    <submittedName>
        <fullName evidence="1">Uncharacterized protein</fullName>
    </submittedName>
</protein>
<evidence type="ECO:0000313" key="1">
    <source>
        <dbReference type="EMBL" id="KKN54758.1"/>
    </source>
</evidence>
<dbReference type="EMBL" id="LAZR01000913">
    <property type="protein sequence ID" value="KKN54758.1"/>
    <property type="molecule type" value="Genomic_DNA"/>
</dbReference>
<name>A0A0F9UMC3_9ZZZZ</name>
<gene>
    <name evidence="1" type="ORF">LCGC14_0589100</name>
</gene>
<accession>A0A0F9UMC3</accession>
<organism evidence="1">
    <name type="scientific">marine sediment metagenome</name>
    <dbReference type="NCBI Taxonomy" id="412755"/>
    <lineage>
        <taxon>unclassified sequences</taxon>
        <taxon>metagenomes</taxon>
        <taxon>ecological metagenomes</taxon>
    </lineage>
</organism>
<proteinExistence type="predicted"/>